<evidence type="ECO:0000256" key="5">
    <source>
        <dbReference type="ARBA" id="ARBA00023136"/>
    </source>
</evidence>
<sequence length="286" mass="29177">MLTACGAAACTVCSRAILVDVLPGERALRRGFGWFTMASQLSPALAPLLGSALLACCGWRSIFAALAGCSVLALLGVALGLPETHRRVDPPRPGGAAAAYRRLLADRRFVVHSVAAALIMSFTQGFYTMAPYAFAALGYSPRVNAACYALYAAAVLSGSWLIMHARVPAQRTYLAAAWALAATTAAAAWLGVDRGLWRIALFATLLGACCGVAAPLAMSASLGDVARDRGAASALQGTIKMGGAGVCLLAFDAVDVDGFGVAAEVLSGFAVALLALLLGSAAGARR</sequence>
<evidence type="ECO:0000256" key="6">
    <source>
        <dbReference type="SAM" id="Phobius"/>
    </source>
</evidence>
<comment type="subcellular location">
    <subcellularLocation>
        <location evidence="1">Cell membrane</location>
        <topology evidence="1">Multi-pass membrane protein</topology>
    </subcellularLocation>
</comment>
<dbReference type="InterPro" id="IPR036259">
    <property type="entry name" value="MFS_trans_sf"/>
</dbReference>
<dbReference type="EMBL" id="MLJW01001476">
    <property type="protein sequence ID" value="OIQ78069.1"/>
    <property type="molecule type" value="Genomic_DNA"/>
</dbReference>
<dbReference type="Pfam" id="PF07690">
    <property type="entry name" value="MFS_1"/>
    <property type="match status" value="1"/>
</dbReference>
<dbReference type="InterPro" id="IPR011701">
    <property type="entry name" value="MFS"/>
</dbReference>
<feature type="transmembrane region" description="Helical" evidence="6">
    <location>
        <begin position="173"/>
        <end position="192"/>
    </location>
</feature>
<reference evidence="7" key="1">
    <citation type="submission" date="2016-10" db="EMBL/GenBank/DDBJ databases">
        <title>Sequence of Gallionella enrichment culture.</title>
        <authorList>
            <person name="Poehlein A."/>
            <person name="Muehling M."/>
            <person name="Daniel R."/>
        </authorList>
    </citation>
    <scope>NUCLEOTIDE SEQUENCE</scope>
</reference>
<feature type="transmembrane region" description="Helical" evidence="6">
    <location>
        <begin position="146"/>
        <end position="167"/>
    </location>
</feature>
<keyword evidence="2" id="KW-1003">Cell membrane</keyword>
<feature type="transmembrane region" description="Helical" evidence="6">
    <location>
        <begin position="199"/>
        <end position="218"/>
    </location>
</feature>
<evidence type="ECO:0000256" key="2">
    <source>
        <dbReference type="ARBA" id="ARBA00022475"/>
    </source>
</evidence>
<evidence type="ECO:0000256" key="4">
    <source>
        <dbReference type="ARBA" id="ARBA00022989"/>
    </source>
</evidence>
<evidence type="ECO:0000313" key="7">
    <source>
        <dbReference type="EMBL" id="OIQ78069.1"/>
    </source>
</evidence>
<protein>
    <submittedName>
        <fullName evidence="7">Inner membrane transport protein YdhC</fullName>
    </submittedName>
</protein>
<feature type="transmembrane region" description="Helical" evidence="6">
    <location>
        <begin position="62"/>
        <end position="81"/>
    </location>
</feature>
<dbReference type="Gene3D" id="1.20.1720.10">
    <property type="entry name" value="Multidrug resistance protein D"/>
    <property type="match status" value="1"/>
</dbReference>
<keyword evidence="4 6" id="KW-1133">Transmembrane helix</keyword>
<evidence type="ECO:0000256" key="1">
    <source>
        <dbReference type="ARBA" id="ARBA00004651"/>
    </source>
</evidence>
<organism evidence="7">
    <name type="scientific">mine drainage metagenome</name>
    <dbReference type="NCBI Taxonomy" id="410659"/>
    <lineage>
        <taxon>unclassified sequences</taxon>
        <taxon>metagenomes</taxon>
        <taxon>ecological metagenomes</taxon>
    </lineage>
</organism>
<evidence type="ECO:0000256" key="3">
    <source>
        <dbReference type="ARBA" id="ARBA00022692"/>
    </source>
</evidence>
<keyword evidence="5 6" id="KW-0472">Membrane</keyword>
<dbReference type="AlphaFoldDB" id="A0A1J5QQ42"/>
<accession>A0A1J5QQ42</accession>
<keyword evidence="3 6" id="KW-0812">Transmembrane</keyword>
<dbReference type="GO" id="GO:0005886">
    <property type="term" value="C:plasma membrane"/>
    <property type="evidence" value="ECO:0007669"/>
    <property type="project" value="UniProtKB-SubCell"/>
</dbReference>
<dbReference type="InterPro" id="IPR050189">
    <property type="entry name" value="MFS_Efflux_Transporters"/>
</dbReference>
<dbReference type="SUPFAM" id="SSF103473">
    <property type="entry name" value="MFS general substrate transporter"/>
    <property type="match status" value="1"/>
</dbReference>
<feature type="transmembrane region" description="Helical" evidence="6">
    <location>
        <begin position="265"/>
        <end position="284"/>
    </location>
</feature>
<feature type="transmembrane region" description="Helical" evidence="6">
    <location>
        <begin position="32"/>
        <end position="55"/>
    </location>
</feature>
<proteinExistence type="predicted"/>
<name>A0A1J5QQ42_9ZZZZ</name>
<dbReference type="PANTHER" id="PTHR43124:SF3">
    <property type="entry name" value="CHLORAMPHENICOL EFFLUX PUMP RV0191"/>
    <property type="match status" value="1"/>
</dbReference>
<comment type="caution">
    <text evidence="7">The sequence shown here is derived from an EMBL/GenBank/DDBJ whole genome shotgun (WGS) entry which is preliminary data.</text>
</comment>
<dbReference type="PANTHER" id="PTHR43124">
    <property type="entry name" value="PURINE EFFLUX PUMP PBUE"/>
    <property type="match status" value="1"/>
</dbReference>
<dbReference type="GO" id="GO:0022857">
    <property type="term" value="F:transmembrane transporter activity"/>
    <property type="evidence" value="ECO:0007669"/>
    <property type="project" value="InterPro"/>
</dbReference>
<gene>
    <name evidence="7" type="primary">ydhC_2</name>
    <name evidence="7" type="ORF">GALL_402280</name>
</gene>
<feature type="transmembrane region" description="Helical" evidence="6">
    <location>
        <begin position="109"/>
        <end position="134"/>
    </location>
</feature>